<proteinExistence type="predicted"/>
<keyword evidence="2" id="KW-1185">Reference proteome</keyword>
<comment type="caution">
    <text evidence="1">The sequence shown here is derived from an EMBL/GenBank/DDBJ whole genome shotgun (WGS) entry which is preliminary data.</text>
</comment>
<evidence type="ECO:0000313" key="1">
    <source>
        <dbReference type="EMBL" id="KXA93254.1"/>
    </source>
</evidence>
<name>A0A133UGF0_9EURY</name>
<dbReference type="EMBL" id="LHXP01000024">
    <property type="protein sequence ID" value="KXA93254.1"/>
    <property type="molecule type" value="Genomic_DNA"/>
</dbReference>
<dbReference type="AlphaFoldDB" id="A0A133UGF0"/>
<organism evidence="1 2">
    <name type="scientific">candidate division MSBL1 archaeon SCGC-AAA259E22</name>
    <dbReference type="NCBI Taxonomy" id="1698265"/>
    <lineage>
        <taxon>Archaea</taxon>
        <taxon>Methanobacteriati</taxon>
        <taxon>Methanobacteriota</taxon>
        <taxon>candidate division MSBL1</taxon>
    </lineage>
</organism>
<sequence length="59" mass="7205">MRFDVLENKELVKKIHQALGQKITPLGMTFYITEVRNRREELRRLFFVMFGPMKDFTRK</sequence>
<accession>A0A133UGF0</accession>
<protein>
    <submittedName>
        <fullName evidence="1">Uncharacterized protein</fullName>
    </submittedName>
</protein>
<evidence type="ECO:0000313" key="2">
    <source>
        <dbReference type="Proteomes" id="UP000070657"/>
    </source>
</evidence>
<reference evidence="1 2" key="1">
    <citation type="journal article" date="2016" name="Sci. Rep.">
        <title>Metabolic traits of an uncultured archaeal lineage -MSBL1- from brine pools of the Red Sea.</title>
        <authorList>
            <person name="Mwirichia R."/>
            <person name="Alam I."/>
            <person name="Rashid M."/>
            <person name="Vinu M."/>
            <person name="Ba-Alawi W."/>
            <person name="Anthony Kamau A."/>
            <person name="Kamanda Ngugi D."/>
            <person name="Goker M."/>
            <person name="Klenk H.P."/>
            <person name="Bajic V."/>
            <person name="Stingl U."/>
        </authorList>
    </citation>
    <scope>NUCLEOTIDE SEQUENCE [LARGE SCALE GENOMIC DNA]</scope>
    <source>
        <strain evidence="1">SCGC-AAA259E22</strain>
    </source>
</reference>
<gene>
    <name evidence="1" type="ORF">AKJ66_02450</name>
</gene>
<dbReference type="Proteomes" id="UP000070657">
    <property type="component" value="Unassembled WGS sequence"/>
</dbReference>